<sequence>MHSDQQHFHGGGGEPPGLVGQGHRPPQPDENREINHDPASQDIANSTGVDESGPDAVAELSPRPRSWAEILSQSISSAQRVYGGANNSEEFDMESDDSYNRQSDDSEELIDEENPAGNSNNENTTDGTNLNKKSQKSQKKSKTSQKGPKNFYNDWSSSVYTNVVSSEETGAGERSREELEFLISLEESEIESRRATHHNYQEGNSFQRMVRDVPPQALQPILNTITKSENAPSFTISNPFELSADEIAETLVETLDRFKADMWEQCMTHRQKKTELEIRYETLKGLSELQDRVSLESVMNYPGNENVQGIGAIFNASRSDYTFYAALCCIEQSRIIGDRIYLPKVGDPNFSMTVLARFSTEDNEIDVSPSDLTEAVKTLLLEQQFYSQKDRTKYFTFKREVAVNGNLATVEVIYNDMDSPKRYFQRNFFTPGDKVVKATQLKKIGESNESRAFVVIDLGSDKIPPRVLISDRLKANIQHDLDHFKGEEMMKRLQEDIDFLEKNGEILHTPEAKRLKVQRKSLLNKYRNDKERLQAKIDKLAKISPYKPIPDQYNMRVRIIHILQFCPLCHSTSHSFRDCKERGCKICYDRRHPAYKCRLKCQCNKRGRLHAAEECPNYIEQFGESEFPTIEETRRENKENNDKFHGRIAALIQKHQNNNNAEMQETENAGKEVTQEIQDDNLEETMEDSLSSMVDNEKGSQTQETQNANQTAQMAEETMSEDEETPFLTLDDEEMINLLEEEGYPLQADNQTPKTPSRPVRGKDLSGKDLSAKGLSKGKTLRLEGLMSSPIRNKRRFESKTSAHRARGSVPKSSNRLAEAMQEPQGDGPATSLEQAQMGVSQGETQINTVGGSSTDQQ</sequence>
<feature type="compositionally biased region" description="Basic residues" evidence="2">
    <location>
        <begin position="133"/>
        <end position="143"/>
    </location>
</feature>
<feature type="compositionally biased region" description="Polar residues" evidence="2">
    <location>
        <begin position="116"/>
        <end position="131"/>
    </location>
</feature>
<accession>A0A4P6XS98</accession>
<dbReference type="AlphaFoldDB" id="A0A4P6XS98"/>
<dbReference type="Proteomes" id="UP000292447">
    <property type="component" value="Chromosome IV"/>
</dbReference>
<feature type="compositionally biased region" description="Basic and acidic residues" evidence="2">
    <location>
        <begin position="761"/>
        <end position="771"/>
    </location>
</feature>
<feature type="compositionally biased region" description="Polar residues" evidence="2">
    <location>
        <begin position="832"/>
        <end position="858"/>
    </location>
</feature>
<feature type="region of interest" description="Disordered" evidence="2">
    <location>
        <begin position="77"/>
        <end position="152"/>
    </location>
</feature>
<evidence type="ECO:0000256" key="2">
    <source>
        <dbReference type="SAM" id="MobiDB-lite"/>
    </source>
</evidence>
<feature type="region of interest" description="Disordered" evidence="2">
    <location>
        <begin position="685"/>
        <end position="724"/>
    </location>
</feature>
<feature type="region of interest" description="Disordered" evidence="2">
    <location>
        <begin position="1"/>
        <end position="64"/>
    </location>
</feature>
<evidence type="ECO:0000256" key="1">
    <source>
        <dbReference type="SAM" id="Coils"/>
    </source>
</evidence>
<feature type="compositionally biased region" description="Acidic residues" evidence="2">
    <location>
        <begin position="105"/>
        <end position="114"/>
    </location>
</feature>
<keyword evidence="1" id="KW-0175">Coiled coil</keyword>
<evidence type="ECO:0000313" key="4">
    <source>
        <dbReference type="Proteomes" id="UP000292447"/>
    </source>
</evidence>
<feature type="region of interest" description="Disordered" evidence="2">
    <location>
        <begin position="743"/>
        <end position="858"/>
    </location>
</feature>
<reference evidence="4" key="1">
    <citation type="submission" date="2019-03" db="EMBL/GenBank/DDBJ databases">
        <title>Snf2 controls pulcherriminic acid biosynthesis and connects pigmentation and antifungal activity of the yeast Metschnikowia pulcherrima.</title>
        <authorList>
            <person name="Gore-Lloyd D."/>
            <person name="Sumann I."/>
            <person name="Brachmann A.O."/>
            <person name="Schneeberger K."/>
            <person name="Ortiz-Merino R.A."/>
            <person name="Moreno-Beltran M."/>
            <person name="Schlaefli M."/>
            <person name="Kirner P."/>
            <person name="Santos Kron A."/>
            <person name="Wolfe K.H."/>
            <person name="Piel J."/>
            <person name="Ahrens C.H."/>
            <person name="Henk D."/>
            <person name="Freimoser F.M."/>
        </authorList>
    </citation>
    <scope>NUCLEOTIDE SEQUENCE [LARGE SCALE GENOMIC DNA]</scope>
    <source>
        <strain evidence="4">APC 1.2</strain>
    </source>
</reference>
<protein>
    <submittedName>
        <fullName evidence="3">Uncharacterized protein</fullName>
    </submittedName>
</protein>
<organism evidence="3 4">
    <name type="scientific">Metschnikowia aff. pulcherrima</name>
    <dbReference type="NCBI Taxonomy" id="2163413"/>
    <lineage>
        <taxon>Eukaryota</taxon>
        <taxon>Fungi</taxon>
        <taxon>Dikarya</taxon>
        <taxon>Ascomycota</taxon>
        <taxon>Saccharomycotina</taxon>
        <taxon>Pichiomycetes</taxon>
        <taxon>Metschnikowiaceae</taxon>
        <taxon>Metschnikowia</taxon>
    </lineage>
</organism>
<gene>
    <name evidence="3" type="ORF">METSCH_D03100</name>
</gene>
<dbReference type="EMBL" id="CP034459">
    <property type="protein sequence ID" value="QBM89246.1"/>
    <property type="molecule type" value="Genomic_DNA"/>
</dbReference>
<feature type="coiled-coil region" evidence="1">
    <location>
        <begin position="483"/>
        <end position="543"/>
    </location>
</feature>
<name>A0A4P6XS98_9ASCO</name>
<feature type="compositionally biased region" description="Low complexity" evidence="2">
    <location>
        <begin position="701"/>
        <end position="717"/>
    </location>
</feature>
<evidence type="ECO:0000313" key="3">
    <source>
        <dbReference type="EMBL" id="QBM89246.1"/>
    </source>
</evidence>
<feature type="compositionally biased region" description="Basic and acidic residues" evidence="2">
    <location>
        <begin position="26"/>
        <end position="36"/>
    </location>
</feature>
<proteinExistence type="predicted"/>
<keyword evidence="4" id="KW-1185">Reference proteome</keyword>